<feature type="chain" id="PRO_5002972067" description="Outer membrane protein beta-barrel domain-containing protein" evidence="1">
    <location>
        <begin position="20"/>
        <end position="205"/>
    </location>
</feature>
<dbReference type="Proteomes" id="UP000002011">
    <property type="component" value="Chromosome"/>
</dbReference>
<proteinExistence type="predicted"/>
<dbReference type="STRING" id="471854.Dfer_5428"/>
<dbReference type="KEGG" id="dfe:Dfer_5428"/>
<reference evidence="2 3" key="1">
    <citation type="journal article" date="2009" name="Stand. Genomic Sci.">
        <title>Complete genome sequence of Dyadobacter fermentans type strain (NS114).</title>
        <authorList>
            <person name="Lang E."/>
            <person name="Lapidus A."/>
            <person name="Chertkov O."/>
            <person name="Brettin T."/>
            <person name="Detter J.C."/>
            <person name="Han C."/>
            <person name="Copeland A."/>
            <person name="Glavina Del Rio T."/>
            <person name="Nolan M."/>
            <person name="Chen F."/>
            <person name="Lucas S."/>
            <person name="Tice H."/>
            <person name="Cheng J.F."/>
            <person name="Land M."/>
            <person name="Hauser L."/>
            <person name="Chang Y.J."/>
            <person name="Jeffries C.D."/>
            <person name="Kopitz M."/>
            <person name="Bruce D."/>
            <person name="Goodwin L."/>
            <person name="Pitluck S."/>
            <person name="Ovchinnikova G."/>
            <person name="Pati A."/>
            <person name="Ivanova N."/>
            <person name="Mavrommatis K."/>
            <person name="Chen A."/>
            <person name="Palaniappan K."/>
            <person name="Chain P."/>
            <person name="Bristow J."/>
            <person name="Eisen J.A."/>
            <person name="Markowitz V."/>
            <person name="Hugenholtz P."/>
            <person name="Goker M."/>
            <person name="Rohde M."/>
            <person name="Kyrpides N.C."/>
            <person name="Klenk H.P."/>
        </authorList>
    </citation>
    <scope>NUCLEOTIDE SEQUENCE [LARGE SCALE GENOMIC DNA]</scope>
    <source>
        <strain evidence="3">ATCC 700827 / DSM 18053 / CIP 107007 / KCTC 52180 / NS114</strain>
    </source>
</reference>
<dbReference type="Gene3D" id="2.40.160.20">
    <property type="match status" value="1"/>
</dbReference>
<name>C6VUD9_DYAFD</name>
<keyword evidence="3" id="KW-1185">Reference proteome</keyword>
<evidence type="ECO:0008006" key="4">
    <source>
        <dbReference type="Google" id="ProtNLM"/>
    </source>
</evidence>
<dbReference type="InterPro" id="IPR036709">
    <property type="entry name" value="Autotransporte_beta_dom_sf"/>
</dbReference>
<dbReference type="EMBL" id="CP001619">
    <property type="protein sequence ID" value="ACT96621.1"/>
    <property type="molecule type" value="Genomic_DNA"/>
</dbReference>
<evidence type="ECO:0000313" key="2">
    <source>
        <dbReference type="EMBL" id="ACT96621.1"/>
    </source>
</evidence>
<accession>C6VUD9</accession>
<sequence length="205" mass="22536">MKKCFAFAVLFLISQHAFSQFNGSGLSVSVSYPMPVGNNFINKPYGGGEGYKGIIDVGIDYTVYRVANWDFGLLFNAAFFQYEPLDLSLNTISPKAKIGYTINLKHIALQPQIGIGYTNLRFTGPVIYGSTLNERADGIAGRASAKLIFLPGKSFSPYFVAGYEMNRIGKLTPETTNTSFNRNIQLLALGAGLSWNFGRKNMDAR</sequence>
<dbReference type="SUPFAM" id="SSF103515">
    <property type="entry name" value="Autotransporter"/>
    <property type="match status" value="1"/>
</dbReference>
<evidence type="ECO:0000256" key="1">
    <source>
        <dbReference type="SAM" id="SignalP"/>
    </source>
</evidence>
<dbReference type="AlphaFoldDB" id="C6VUD9"/>
<gene>
    <name evidence="2" type="ordered locus">Dfer_5428</name>
</gene>
<dbReference type="HOGENOM" id="CLU_1335770_0_0_10"/>
<dbReference type="RefSeq" id="WP_015814861.1">
    <property type="nucleotide sequence ID" value="NC_013037.1"/>
</dbReference>
<protein>
    <recommendedName>
        <fullName evidence="4">Outer membrane protein beta-barrel domain-containing protein</fullName>
    </recommendedName>
</protein>
<keyword evidence="1" id="KW-0732">Signal</keyword>
<feature type="signal peptide" evidence="1">
    <location>
        <begin position="1"/>
        <end position="19"/>
    </location>
</feature>
<organism evidence="2 3">
    <name type="scientific">Dyadobacter fermentans (strain ATCC 700827 / DSM 18053 / CIP 107007 / KCTC 52180 / NS114)</name>
    <dbReference type="NCBI Taxonomy" id="471854"/>
    <lineage>
        <taxon>Bacteria</taxon>
        <taxon>Pseudomonadati</taxon>
        <taxon>Bacteroidota</taxon>
        <taxon>Cytophagia</taxon>
        <taxon>Cytophagales</taxon>
        <taxon>Spirosomataceae</taxon>
        <taxon>Dyadobacter</taxon>
    </lineage>
</organism>
<evidence type="ECO:0000313" key="3">
    <source>
        <dbReference type="Proteomes" id="UP000002011"/>
    </source>
</evidence>
<dbReference type="OrthoDB" id="1438113at2"/>